<evidence type="ECO:0000256" key="1">
    <source>
        <dbReference type="SAM" id="MobiDB-lite"/>
    </source>
</evidence>
<organism evidence="2 3">
    <name type="scientific">Exidia glandulosa HHB12029</name>
    <dbReference type="NCBI Taxonomy" id="1314781"/>
    <lineage>
        <taxon>Eukaryota</taxon>
        <taxon>Fungi</taxon>
        <taxon>Dikarya</taxon>
        <taxon>Basidiomycota</taxon>
        <taxon>Agaricomycotina</taxon>
        <taxon>Agaricomycetes</taxon>
        <taxon>Auriculariales</taxon>
        <taxon>Exidiaceae</taxon>
        <taxon>Exidia</taxon>
    </lineage>
</organism>
<gene>
    <name evidence="2" type="ORF">EXIGLDRAFT_846525</name>
</gene>
<dbReference type="OrthoDB" id="3254880at2759"/>
<keyword evidence="3" id="KW-1185">Reference proteome</keyword>
<proteinExistence type="predicted"/>
<dbReference type="AlphaFoldDB" id="A0A165AW56"/>
<dbReference type="Proteomes" id="UP000077266">
    <property type="component" value="Unassembled WGS sequence"/>
</dbReference>
<evidence type="ECO:0000313" key="3">
    <source>
        <dbReference type="Proteomes" id="UP000077266"/>
    </source>
</evidence>
<feature type="compositionally biased region" description="Acidic residues" evidence="1">
    <location>
        <begin position="527"/>
        <end position="554"/>
    </location>
</feature>
<name>A0A165AW56_EXIGL</name>
<feature type="region of interest" description="Disordered" evidence="1">
    <location>
        <begin position="524"/>
        <end position="554"/>
    </location>
</feature>
<reference evidence="2 3" key="1">
    <citation type="journal article" date="2016" name="Mol. Biol. Evol.">
        <title>Comparative Genomics of Early-Diverging Mushroom-Forming Fungi Provides Insights into the Origins of Lignocellulose Decay Capabilities.</title>
        <authorList>
            <person name="Nagy L.G."/>
            <person name="Riley R."/>
            <person name="Tritt A."/>
            <person name="Adam C."/>
            <person name="Daum C."/>
            <person name="Floudas D."/>
            <person name="Sun H."/>
            <person name="Yadav J.S."/>
            <person name="Pangilinan J."/>
            <person name="Larsson K.H."/>
            <person name="Matsuura K."/>
            <person name="Barry K."/>
            <person name="Labutti K."/>
            <person name="Kuo R."/>
            <person name="Ohm R.A."/>
            <person name="Bhattacharya S.S."/>
            <person name="Shirouzu T."/>
            <person name="Yoshinaga Y."/>
            <person name="Martin F.M."/>
            <person name="Grigoriev I.V."/>
            <person name="Hibbett D.S."/>
        </authorList>
    </citation>
    <scope>NUCLEOTIDE SEQUENCE [LARGE SCALE GENOMIC DNA]</scope>
    <source>
        <strain evidence="2 3">HHB12029</strain>
    </source>
</reference>
<dbReference type="STRING" id="1314781.A0A165AW56"/>
<sequence length="554" mass="62058">MSDAQQITTTQAEIDAFVTHTRANVEELAKQAMNEREQYYAARDAEQARKFEEHLAQQQAAFDAERLQWEQRMEAATAMRVQHMQDTIRQMQAQMQNAPPPLPDGQPAGNAPPPAGGPPAHGHEQSPPDPVPDAGTRVPPRDPVPPIRRRKTTRVRGQTIGPYQLTKKMLPKGGAGTKKALEVHISALSGRVAARAVIKPPTEAERAFHRQHYDRSSDTAEPLIPLDLVKIARKYAGMQKDGVTAAHVNRIHDTVFGEMQKQCAKYAIVRWAIDPYEAVDSEWNTVMQDIALSAFRYALLAHRYDYLHADHTFANPMRAGDLEKLYLHVVHHKQAGRTLGEETNAGSVTRREGKAVLYRGRGRVSDRRLQIALDRGDPERLIQLVECKRAHSETRKNPETGRDERCAMPHRSEAVQSYFEDLDRHDATIAGYSGRPAPPAREKVSNPPAGQCNALPKTAPLDFFKPDFFNGLPLHLRRGLTAKGVWIAMPDSVPFDLKARALKYDDEKFMRKVGNTILARYNLDSENGNDDVDMDDFLSSDEEDENDNGTGNDD</sequence>
<dbReference type="EMBL" id="KV426615">
    <property type="protein sequence ID" value="KZV79461.1"/>
    <property type="molecule type" value="Genomic_DNA"/>
</dbReference>
<accession>A0A165AW56</accession>
<feature type="region of interest" description="Disordered" evidence="1">
    <location>
        <begin position="96"/>
        <end position="157"/>
    </location>
</feature>
<dbReference type="InParanoid" id="A0A165AW56"/>
<feature type="compositionally biased region" description="Pro residues" evidence="1">
    <location>
        <begin position="98"/>
        <end position="117"/>
    </location>
</feature>
<evidence type="ECO:0000313" key="2">
    <source>
        <dbReference type="EMBL" id="KZV79461.1"/>
    </source>
</evidence>
<protein>
    <submittedName>
        <fullName evidence="2">Uncharacterized protein</fullName>
    </submittedName>
</protein>